<keyword evidence="1" id="KW-0808">Transferase</keyword>
<name>A0A3M6G1B7_PSEAJ</name>
<sequence>MPLEKNRLSRWLGRGEAPPVSQAVPVSSEPGPVGVDLYVLLDDEGRIQSISPQLLARLGIAAPLSAAQRLMNLLLPNSALVIEGVPHDWLGHMLDLDFKSADAHTLHARGWVQAHGKGWLLQLLDISDLMEEASAARSRQQCLRFAGQMAERVRVCNVDRLTAVVTEQLEELAQLWRVPCLALVLPEVSGAGWRVYCQYSAHTAPELWQVGQRLGNALDRFDANITHQLRFGGGVDQGPLQSAFGNADGFLIPHSRDNVAKAWLMFGFYNPQQQAPDLGEREWLNLCSALAGPVLFRLSEQHNRHHVERLAWRCFRIYWAPVGGS</sequence>
<evidence type="ECO:0000313" key="2">
    <source>
        <dbReference type="Proteomes" id="UP000271531"/>
    </source>
</evidence>
<reference evidence="1 2" key="1">
    <citation type="submission" date="2018-08" db="EMBL/GenBank/DDBJ databases">
        <title>Recombination of ecologically and evolutionarily significant loci maintains genetic cohesion in the Pseudomonas syringae species complex.</title>
        <authorList>
            <person name="Dillon M."/>
            <person name="Thakur S."/>
            <person name="Almeida R.N.D."/>
            <person name="Weir B.S."/>
            <person name="Guttman D.S."/>
        </authorList>
    </citation>
    <scope>NUCLEOTIDE SEQUENCE [LARGE SCALE GENOMIC DNA]</scope>
    <source>
        <strain evidence="1 2">ICMP 4525</strain>
    </source>
</reference>
<proteinExistence type="predicted"/>
<keyword evidence="1" id="KW-0418">Kinase</keyword>
<dbReference type="AlphaFoldDB" id="A0A3M6G1B7"/>
<dbReference type="Proteomes" id="UP000271531">
    <property type="component" value="Unassembled WGS sequence"/>
</dbReference>
<gene>
    <name evidence="1" type="ORF">ALP03_02455</name>
</gene>
<comment type="caution">
    <text evidence="1">The sequence shown here is derived from an EMBL/GenBank/DDBJ whole genome shotgun (WGS) entry which is preliminary data.</text>
</comment>
<dbReference type="GO" id="GO:0016301">
    <property type="term" value="F:kinase activity"/>
    <property type="evidence" value="ECO:0007669"/>
    <property type="project" value="UniProtKB-KW"/>
</dbReference>
<dbReference type="EMBL" id="RBVA01000919">
    <property type="protein sequence ID" value="RMV86741.1"/>
    <property type="molecule type" value="Genomic_DNA"/>
</dbReference>
<organism evidence="1 2">
    <name type="scientific">Pseudomonas amygdali pv. tabaci</name>
    <name type="common">Pseudomonas syringae pv. tabaci</name>
    <dbReference type="NCBI Taxonomy" id="322"/>
    <lineage>
        <taxon>Bacteria</taxon>
        <taxon>Pseudomonadati</taxon>
        <taxon>Pseudomonadota</taxon>
        <taxon>Gammaproteobacteria</taxon>
        <taxon>Pseudomonadales</taxon>
        <taxon>Pseudomonadaceae</taxon>
        <taxon>Pseudomonas</taxon>
        <taxon>Pseudomonas amygdali</taxon>
    </lineage>
</organism>
<evidence type="ECO:0000313" key="1">
    <source>
        <dbReference type="EMBL" id="RMV86741.1"/>
    </source>
</evidence>
<protein>
    <submittedName>
        <fullName evidence="1">Sensory box histidine kinase</fullName>
    </submittedName>
</protein>
<accession>A0A3M6G1B7</accession>